<dbReference type="Gene3D" id="3.40.710.10">
    <property type="entry name" value="DD-peptidase/beta-lactamase superfamily"/>
    <property type="match status" value="1"/>
</dbReference>
<evidence type="ECO:0000256" key="1">
    <source>
        <dbReference type="ARBA" id="ARBA00007164"/>
    </source>
</evidence>
<dbReference type="AlphaFoldDB" id="A0A1R2CJZ3"/>
<evidence type="ECO:0000313" key="9">
    <source>
        <dbReference type="Proteomes" id="UP000187209"/>
    </source>
</evidence>
<gene>
    <name evidence="8" type="ORF">SteCoe_8557</name>
</gene>
<dbReference type="PANTHER" id="PTHR21581">
    <property type="entry name" value="D-ALANYL-D-ALANINE CARBOXYPEPTIDASE"/>
    <property type="match status" value="1"/>
</dbReference>
<keyword evidence="4" id="KW-0133">Cell shape</keyword>
<evidence type="ECO:0000256" key="3">
    <source>
        <dbReference type="ARBA" id="ARBA00022801"/>
    </source>
</evidence>
<keyword evidence="5" id="KW-0573">Peptidoglycan synthesis</keyword>
<dbReference type="GO" id="GO:0006508">
    <property type="term" value="P:proteolysis"/>
    <property type="evidence" value="ECO:0007669"/>
    <property type="project" value="InterPro"/>
</dbReference>
<evidence type="ECO:0000256" key="2">
    <source>
        <dbReference type="ARBA" id="ARBA00022729"/>
    </source>
</evidence>
<organism evidence="8 9">
    <name type="scientific">Stentor coeruleus</name>
    <dbReference type="NCBI Taxonomy" id="5963"/>
    <lineage>
        <taxon>Eukaryota</taxon>
        <taxon>Sar</taxon>
        <taxon>Alveolata</taxon>
        <taxon>Ciliophora</taxon>
        <taxon>Postciliodesmatophora</taxon>
        <taxon>Heterotrichea</taxon>
        <taxon>Heterotrichida</taxon>
        <taxon>Stentoridae</taxon>
        <taxon>Stentor</taxon>
    </lineage>
</organism>
<reference evidence="8 9" key="1">
    <citation type="submission" date="2016-11" db="EMBL/GenBank/DDBJ databases">
        <title>The macronuclear genome of Stentor coeruleus: a giant cell with tiny introns.</title>
        <authorList>
            <person name="Slabodnick M."/>
            <person name="Ruby J.G."/>
            <person name="Reiff S.B."/>
            <person name="Swart E.C."/>
            <person name="Gosai S."/>
            <person name="Prabakaran S."/>
            <person name="Witkowska E."/>
            <person name="Larue G.E."/>
            <person name="Fisher S."/>
            <person name="Freeman R.M."/>
            <person name="Gunawardena J."/>
            <person name="Chu W."/>
            <person name="Stover N.A."/>
            <person name="Gregory B.D."/>
            <person name="Nowacki M."/>
            <person name="Derisi J."/>
            <person name="Roy S.W."/>
            <person name="Marshall W.F."/>
            <person name="Sood P."/>
        </authorList>
    </citation>
    <scope>NUCLEOTIDE SEQUENCE [LARGE SCALE GENOMIC DNA]</scope>
    <source>
        <strain evidence="8">WM001</strain>
    </source>
</reference>
<dbReference type="SUPFAM" id="SSF56601">
    <property type="entry name" value="beta-lactamase/transpeptidase-like"/>
    <property type="match status" value="1"/>
</dbReference>
<dbReference type="PRINTS" id="PR00725">
    <property type="entry name" value="DADACBPTASE1"/>
</dbReference>
<keyword evidence="3" id="KW-0378">Hydrolase</keyword>
<dbReference type="Pfam" id="PF00768">
    <property type="entry name" value="Peptidase_S11"/>
    <property type="match status" value="1"/>
</dbReference>
<name>A0A1R2CJZ3_9CILI</name>
<evidence type="ECO:0000259" key="7">
    <source>
        <dbReference type="Pfam" id="PF00768"/>
    </source>
</evidence>
<evidence type="ECO:0000256" key="4">
    <source>
        <dbReference type="ARBA" id="ARBA00022960"/>
    </source>
</evidence>
<feature type="domain" description="Peptidase S11 D-alanyl-D-alanine carboxypeptidase A N-terminal" evidence="7">
    <location>
        <begin position="19"/>
        <end position="255"/>
    </location>
</feature>
<comment type="caution">
    <text evidence="8">The sequence shown here is derived from an EMBL/GenBank/DDBJ whole genome shotgun (WGS) entry which is preliminary data.</text>
</comment>
<dbReference type="InterPro" id="IPR018044">
    <property type="entry name" value="Peptidase_S11"/>
</dbReference>
<dbReference type="EMBL" id="MPUH01000128">
    <property type="protein sequence ID" value="OMJ89352.1"/>
    <property type="molecule type" value="Genomic_DNA"/>
</dbReference>
<evidence type="ECO:0000313" key="8">
    <source>
        <dbReference type="EMBL" id="OMJ89352.1"/>
    </source>
</evidence>
<dbReference type="OrthoDB" id="10254188at2759"/>
<keyword evidence="2" id="KW-0732">Signal</keyword>
<dbReference type="GO" id="GO:0009002">
    <property type="term" value="F:serine-type D-Ala-D-Ala carboxypeptidase activity"/>
    <property type="evidence" value="ECO:0007669"/>
    <property type="project" value="InterPro"/>
</dbReference>
<evidence type="ECO:0000256" key="6">
    <source>
        <dbReference type="ARBA" id="ARBA00023316"/>
    </source>
</evidence>
<dbReference type="InterPro" id="IPR012338">
    <property type="entry name" value="Beta-lactam/transpept-like"/>
</dbReference>
<dbReference type="GO" id="GO:0008360">
    <property type="term" value="P:regulation of cell shape"/>
    <property type="evidence" value="ECO:0007669"/>
    <property type="project" value="UniProtKB-KW"/>
</dbReference>
<dbReference type="InterPro" id="IPR001967">
    <property type="entry name" value="Peptidase_S11_N"/>
</dbReference>
<protein>
    <recommendedName>
        <fullName evidence="7">Peptidase S11 D-alanyl-D-alanine carboxypeptidase A N-terminal domain-containing protein</fullName>
    </recommendedName>
</protein>
<dbReference type="Proteomes" id="UP000187209">
    <property type="component" value="Unassembled WGS sequence"/>
</dbReference>
<proteinExistence type="inferred from homology"/>
<dbReference type="GO" id="GO:0071555">
    <property type="term" value="P:cell wall organization"/>
    <property type="evidence" value="ECO:0007669"/>
    <property type="project" value="UniProtKB-KW"/>
</dbReference>
<keyword evidence="9" id="KW-1185">Reference proteome</keyword>
<accession>A0A1R2CJZ3</accession>
<keyword evidence="6" id="KW-0961">Cell wall biogenesis/degradation</keyword>
<sequence length="279" mass="31123">MASLFQRPSKRQSLSRKQSNSPLVTCEAWSIYDPITKKFLAGKNDDQIREIASISKIMTCVVCLEIADEQNIPLSTIISVPEVASKMKGTSANLEEFDELTIYDLLLGLMLPSGNDSAIALAMFFGKIYMEIDPLYGFLKVMNYMADYIGLVSTTFQNPHGLSIKPNFSTAKDVNRLAAYAMKNRVFKEIVNIQNYVVNVYNPMFGYRKIVWKNTNILLGKGFDGAKTGTTDKAGACLCASINDSITPFLVTVLKSRTSDDRWDDTVKLAEWSKSLVMN</sequence>
<evidence type="ECO:0000256" key="5">
    <source>
        <dbReference type="ARBA" id="ARBA00022984"/>
    </source>
</evidence>
<comment type="similarity">
    <text evidence="1">Belongs to the peptidase S11 family.</text>
</comment>
<dbReference type="PANTHER" id="PTHR21581:SF6">
    <property type="entry name" value="TRAFFICKING PROTEIN PARTICLE COMPLEX SUBUNIT 12"/>
    <property type="match status" value="1"/>
</dbReference>